<evidence type="ECO:0000259" key="10">
    <source>
        <dbReference type="PROSITE" id="PS50885"/>
    </source>
</evidence>
<dbReference type="InterPro" id="IPR004089">
    <property type="entry name" value="MCPsignal_dom"/>
</dbReference>
<feature type="transmembrane region" description="Helical" evidence="7">
    <location>
        <begin position="195"/>
        <end position="218"/>
    </location>
</feature>
<keyword evidence="7" id="KW-1133">Transmembrane helix</keyword>
<evidence type="ECO:0000259" key="9">
    <source>
        <dbReference type="PROSITE" id="PS50192"/>
    </source>
</evidence>
<dbReference type="SMART" id="SM00304">
    <property type="entry name" value="HAMP"/>
    <property type="match status" value="1"/>
</dbReference>
<feature type="domain" description="HAMP" evidence="10">
    <location>
        <begin position="220"/>
        <end position="274"/>
    </location>
</feature>
<keyword evidence="7" id="KW-0472">Membrane</keyword>
<evidence type="ECO:0000313" key="12">
    <source>
        <dbReference type="Proteomes" id="UP001209713"/>
    </source>
</evidence>
<gene>
    <name evidence="11" type="ORF">OFY17_05920</name>
</gene>
<comment type="similarity">
    <text evidence="4">Belongs to the methyl-accepting chemotaxis (MCP) protein family.</text>
</comment>
<evidence type="ECO:0000256" key="6">
    <source>
        <dbReference type="SAM" id="Coils"/>
    </source>
</evidence>
<dbReference type="InterPro" id="IPR000727">
    <property type="entry name" value="T_SNARE_dom"/>
</dbReference>
<dbReference type="PANTHER" id="PTHR32089:SF112">
    <property type="entry name" value="LYSOZYME-LIKE PROTEIN-RELATED"/>
    <property type="match status" value="1"/>
</dbReference>
<proteinExistence type="inferred from homology"/>
<dbReference type="PANTHER" id="PTHR32089">
    <property type="entry name" value="METHYL-ACCEPTING CHEMOTAXIS PROTEIN MCPB"/>
    <property type="match status" value="1"/>
</dbReference>
<keyword evidence="2" id="KW-0997">Cell inner membrane</keyword>
<dbReference type="PROSITE" id="PS50192">
    <property type="entry name" value="T_SNARE"/>
    <property type="match status" value="1"/>
</dbReference>
<keyword evidence="6" id="KW-0175">Coiled coil</keyword>
<sequence>MSSIQILLIVILGWFALSQMAKIGHEIKEISNDHLPLTNTLTLITEHQLQQAIALEKVVSHSLLDVVKGEKLSNETSALIQSLNTSLKKLHDEIVGAEKTITTLENDVELPESKAEYKKLHTEYIKIENEFFQLEKETNAFLNAITKDGIQKALGKISTLEKLNHSLDEHLIEVLNEVQQFSINAANQAYSDEQAAIKVIAIVLAIAVVLGIIIPYFISTSILKSLKELLTRLEDLVTGEGDLTIRLNFTSKDELGVVASKLDLFMEKLHRIISSVSNSSNQLNASSEAAVEVIQNTLNSVKNQKAETAEVYQAVDEMSKATNAVAQSTIEASDVANSVRTIVAEGKEAAERNQKITAKLAQDVQETSDSISNLAEETNNIGTVLDTIQGIAEQTNLLALNAAIEAARAGETGRGFAVVADEVRSLAQRVQTSTIDIQKLVESLQSGAEDAMKRMNQGLSVTQQCSEIGQQTATSFENTVNAVNHIAELNEQIATAAEQQAAVADQVQKNIDNINQIAQNTGEDASRVAQANEEIAMSVVNLNSDLNQFKV</sequence>
<dbReference type="CDD" id="cd11386">
    <property type="entry name" value="MCP_signal"/>
    <property type="match status" value="1"/>
</dbReference>
<organism evidence="11 12">
    <name type="scientific">Marinomonas sargassi</name>
    <dbReference type="NCBI Taxonomy" id="2984494"/>
    <lineage>
        <taxon>Bacteria</taxon>
        <taxon>Pseudomonadati</taxon>
        <taxon>Pseudomonadota</taxon>
        <taxon>Gammaproteobacteria</taxon>
        <taxon>Oceanospirillales</taxon>
        <taxon>Oceanospirillaceae</taxon>
        <taxon>Marinomonas</taxon>
    </lineage>
</organism>
<keyword evidence="12" id="KW-1185">Reference proteome</keyword>
<dbReference type="PROSITE" id="PS50111">
    <property type="entry name" value="CHEMOTAXIS_TRANSDUC_2"/>
    <property type="match status" value="1"/>
</dbReference>
<dbReference type="EMBL" id="JAOVZB010000002">
    <property type="protein sequence ID" value="MCV2402425.1"/>
    <property type="molecule type" value="Genomic_DNA"/>
</dbReference>
<accession>A0ABT2YRQ1</accession>
<comment type="subcellular location">
    <subcellularLocation>
        <location evidence="1">Cell inner membrane</location>
        <topology evidence="1">Multi-pass membrane protein</topology>
    </subcellularLocation>
</comment>
<evidence type="ECO:0000256" key="7">
    <source>
        <dbReference type="SAM" id="Phobius"/>
    </source>
</evidence>
<dbReference type="RefSeq" id="WP_263529805.1">
    <property type="nucleotide sequence ID" value="NZ_JAOVZB010000002.1"/>
</dbReference>
<protein>
    <submittedName>
        <fullName evidence="11">Methyl-accepting chemotaxis protein</fullName>
    </submittedName>
</protein>
<evidence type="ECO:0000313" key="11">
    <source>
        <dbReference type="EMBL" id="MCV2402425.1"/>
    </source>
</evidence>
<dbReference type="Pfam" id="PF00015">
    <property type="entry name" value="MCPsignal"/>
    <property type="match status" value="1"/>
</dbReference>
<keyword evidence="2" id="KW-1003">Cell membrane</keyword>
<dbReference type="Pfam" id="PF00672">
    <property type="entry name" value="HAMP"/>
    <property type="match status" value="1"/>
</dbReference>
<dbReference type="PRINTS" id="PR00260">
    <property type="entry name" value="CHEMTRNSDUCR"/>
</dbReference>
<evidence type="ECO:0000256" key="1">
    <source>
        <dbReference type="ARBA" id="ARBA00004429"/>
    </source>
</evidence>
<dbReference type="PROSITE" id="PS50885">
    <property type="entry name" value="HAMP"/>
    <property type="match status" value="1"/>
</dbReference>
<evidence type="ECO:0000256" key="4">
    <source>
        <dbReference type="ARBA" id="ARBA00029447"/>
    </source>
</evidence>
<dbReference type="SMART" id="SM00283">
    <property type="entry name" value="MA"/>
    <property type="match status" value="1"/>
</dbReference>
<dbReference type="Gene3D" id="1.10.287.950">
    <property type="entry name" value="Methyl-accepting chemotaxis protein"/>
    <property type="match status" value="1"/>
</dbReference>
<dbReference type="SUPFAM" id="SSF58104">
    <property type="entry name" value="Methyl-accepting chemotaxis protein (MCP) signaling domain"/>
    <property type="match status" value="1"/>
</dbReference>
<dbReference type="InterPro" id="IPR003660">
    <property type="entry name" value="HAMP_dom"/>
</dbReference>
<dbReference type="CDD" id="cd06225">
    <property type="entry name" value="HAMP"/>
    <property type="match status" value="1"/>
</dbReference>
<name>A0ABT2YRQ1_9GAMM</name>
<dbReference type="InterPro" id="IPR004090">
    <property type="entry name" value="Chemotax_Me-accpt_rcpt"/>
</dbReference>
<evidence type="ECO:0000259" key="8">
    <source>
        <dbReference type="PROSITE" id="PS50111"/>
    </source>
</evidence>
<keyword evidence="3 5" id="KW-0807">Transducer</keyword>
<comment type="caution">
    <text evidence="11">The sequence shown here is derived from an EMBL/GenBank/DDBJ whole genome shotgun (WGS) entry which is preliminary data.</text>
</comment>
<dbReference type="Proteomes" id="UP001209713">
    <property type="component" value="Unassembled WGS sequence"/>
</dbReference>
<evidence type="ECO:0000256" key="5">
    <source>
        <dbReference type="PROSITE-ProRule" id="PRU00284"/>
    </source>
</evidence>
<feature type="domain" description="Methyl-accepting transducer" evidence="8">
    <location>
        <begin position="279"/>
        <end position="515"/>
    </location>
</feature>
<reference evidence="11 12" key="1">
    <citation type="submission" date="2022-10" db="EMBL/GenBank/DDBJ databases">
        <title>Marinomonas transparenta sp. nov. and Marinomonas sargassi sp. nov., isolated from marine alga (Sargassum natans (L.) Gaillon).</title>
        <authorList>
            <person name="Wang Y."/>
        </authorList>
    </citation>
    <scope>NUCLEOTIDE SEQUENCE [LARGE SCALE GENOMIC DNA]</scope>
    <source>
        <strain evidence="11 12">C2222</strain>
    </source>
</reference>
<evidence type="ECO:0000256" key="2">
    <source>
        <dbReference type="ARBA" id="ARBA00022519"/>
    </source>
</evidence>
<keyword evidence="7" id="KW-0812">Transmembrane</keyword>
<feature type="domain" description="T-SNARE coiled-coil homology" evidence="9">
    <location>
        <begin position="466"/>
        <end position="528"/>
    </location>
</feature>
<feature type="coiled-coil region" evidence="6">
    <location>
        <begin position="80"/>
        <end position="137"/>
    </location>
</feature>
<evidence type="ECO:0000256" key="3">
    <source>
        <dbReference type="ARBA" id="ARBA00023224"/>
    </source>
</evidence>